<evidence type="ECO:0000313" key="2">
    <source>
        <dbReference type="EMBL" id="PON78361.1"/>
    </source>
</evidence>
<feature type="region of interest" description="Disordered" evidence="1">
    <location>
        <begin position="57"/>
        <end position="91"/>
    </location>
</feature>
<proteinExistence type="predicted"/>
<evidence type="ECO:0000256" key="1">
    <source>
        <dbReference type="SAM" id="MobiDB-lite"/>
    </source>
</evidence>
<keyword evidence="3" id="KW-1185">Reference proteome</keyword>
<feature type="region of interest" description="Disordered" evidence="1">
    <location>
        <begin position="1"/>
        <end position="33"/>
    </location>
</feature>
<feature type="compositionally biased region" description="Polar residues" evidence="1">
    <location>
        <begin position="62"/>
        <end position="83"/>
    </location>
</feature>
<protein>
    <submittedName>
        <fullName evidence="2">Uncharacterized protein</fullName>
    </submittedName>
</protein>
<gene>
    <name evidence="2" type="ORF">PanWU01x14_019990</name>
</gene>
<dbReference type="Proteomes" id="UP000237105">
    <property type="component" value="Unassembled WGS sequence"/>
</dbReference>
<reference evidence="3" key="1">
    <citation type="submission" date="2016-06" db="EMBL/GenBank/DDBJ databases">
        <title>Parallel loss of symbiosis genes in relatives of nitrogen-fixing non-legume Parasponia.</title>
        <authorList>
            <person name="Van Velzen R."/>
            <person name="Holmer R."/>
            <person name="Bu F."/>
            <person name="Rutten L."/>
            <person name="Van Zeijl A."/>
            <person name="Liu W."/>
            <person name="Santuari L."/>
            <person name="Cao Q."/>
            <person name="Sharma T."/>
            <person name="Shen D."/>
            <person name="Roswanjaya Y."/>
            <person name="Wardhani T."/>
            <person name="Kalhor M.S."/>
            <person name="Jansen J."/>
            <person name="Van den Hoogen J."/>
            <person name="Gungor B."/>
            <person name="Hartog M."/>
            <person name="Hontelez J."/>
            <person name="Verver J."/>
            <person name="Yang W.-C."/>
            <person name="Schijlen E."/>
            <person name="Repin R."/>
            <person name="Schilthuizen M."/>
            <person name="Schranz E."/>
            <person name="Heidstra R."/>
            <person name="Miyata K."/>
            <person name="Fedorova E."/>
            <person name="Kohlen W."/>
            <person name="Bisseling T."/>
            <person name="Smit S."/>
            <person name="Geurts R."/>
        </authorList>
    </citation>
    <scope>NUCLEOTIDE SEQUENCE [LARGE SCALE GENOMIC DNA]</scope>
    <source>
        <strain evidence="3">cv. WU1-14</strain>
    </source>
</reference>
<organism evidence="2 3">
    <name type="scientific">Parasponia andersonii</name>
    <name type="common">Sponia andersonii</name>
    <dbReference type="NCBI Taxonomy" id="3476"/>
    <lineage>
        <taxon>Eukaryota</taxon>
        <taxon>Viridiplantae</taxon>
        <taxon>Streptophyta</taxon>
        <taxon>Embryophyta</taxon>
        <taxon>Tracheophyta</taxon>
        <taxon>Spermatophyta</taxon>
        <taxon>Magnoliopsida</taxon>
        <taxon>eudicotyledons</taxon>
        <taxon>Gunneridae</taxon>
        <taxon>Pentapetalae</taxon>
        <taxon>rosids</taxon>
        <taxon>fabids</taxon>
        <taxon>Rosales</taxon>
        <taxon>Cannabaceae</taxon>
        <taxon>Parasponia</taxon>
    </lineage>
</organism>
<feature type="compositionally biased region" description="Polar residues" evidence="1">
    <location>
        <begin position="8"/>
        <end position="17"/>
    </location>
</feature>
<dbReference type="OrthoDB" id="10510334at2759"/>
<dbReference type="EMBL" id="JXTB01000009">
    <property type="protein sequence ID" value="PON78361.1"/>
    <property type="molecule type" value="Genomic_DNA"/>
</dbReference>
<name>A0A2P5DYI8_PARAD</name>
<accession>A0A2P5DYI8</accession>
<evidence type="ECO:0000313" key="3">
    <source>
        <dbReference type="Proteomes" id="UP000237105"/>
    </source>
</evidence>
<sequence length="111" mass="12216">MSGLRATQMETHATSSGEFDAEENPVQSAPPRIDETLITAEVLGVYRGHKTGVGRVLRGEMNVSSSTPQFPSHQTPRSSTQENEQLRSELQDTRRQLDELRAVVLQTIPAA</sequence>
<dbReference type="AlphaFoldDB" id="A0A2P5DYI8"/>
<comment type="caution">
    <text evidence="2">The sequence shown here is derived from an EMBL/GenBank/DDBJ whole genome shotgun (WGS) entry which is preliminary data.</text>
</comment>